<dbReference type="InterPro" id="IPR013149">
    <property type="entry name" value="ADH-like_C"/>
</dbReference>
<organism evidence="6">
    <name type="scientific">freshwater metagenome</name>
    <dbReference type="NCBI Taxonomy" id="449393"/>
    <lineage>
        <taxon>unclassified sequences</taxon>
        <taxon>metagenomes</taxon>
        <taxon>ecological metagenomes</taxon>
    </lineage>
</organism>
<dbReference type="InterPro" id="IPR036291">
    <property type="entry name" value="NAD(P)-bd_dom_sf"/>
</dbReference>
<dbReference type="SUPFAM" id="SSF50129">
    <property type="entry name" value="GroES-like"/>
    <property type="match status" value="1"/>
</dbReference>
<keyword evidence="3" id="KW-0862">Zinc</keyword>
<dbReference type="PANTHER" id="PTHR42813:SF2">
    <property type="entry name" value="DEHYDROGENASE, ZINC-CONTAINING, PUTATIVE (AFU_ORTHOLOGUE AFUA_2G02810)-RELATED"/>
    <property type="match status" value="1"/>
</dbReference>
<accession>A0A6J7IZ27</accession>
<evidence type="ECO:0000256" key="2">
    <source>
        <dbReference type="ARBA" id="ARBA00022723"/>
    </source>
</evidence>
<evidence type="ECO:0000256" key="1">
    <source>
        <dbReference type="ARBA" id="ARBA00001947"/>
    </source>
</evidence>
<dbReference type="PROSITE" id="PS00059">
    <property type="entry name" value="ADH_ZINC"/>
    <property type="match status" value="1"/>
</dbReference>
<feature type="domain" description="Enoyl reductase (ER)" evidence="5">
    <location>
        <begin position="8"/>
        <end position="346"/>
    </location>
</feature>
<evidence type="ECO:0000256" key="4">
    <source>
        <dbReference type="ARBA" id="ARBA00023002"/>
    </source>
</evidence>
<dbReference type="Pfam" id="PF00107">
    <property type="entry name" value="ADH_zinc_N"/>
    <property type="match status" value="1"/>
</dbReference>
<evidence type="ECO:0000313" key="6">
    <source>
        <dbReference type="EMBL" id="CAB4935597.1"/>
    </source>
</evidence>
<sequence>MRATVIHGTHDIRVDDVPDPSIIKPTDAIVKITASCVCGSDLWSYRGITPVEEPKRIGHELVGVIEEVGSEVKTLKPGDFVIAPFATSDGTCVNCQHGMHTSCVNGSFFSAADKDGLIDGGQGEWARAPWADGTLVKVPEMPDADMIPSLLTLSDVMGTGHHAAIAAGVKPGDRVVVVGDGAVGLSAVLAASRLGAERIILMSRHADRQAIGKRFGATDIVEERGPDGIARIQELLGGPGADAALECVGTQESLEQAVGATRPGGRVGYVGLPHAVSQVPIFQMFLTNVSLSGGIAPVRSYLDELLKDVLDGTIEPGLVFDLQLPLGEVADAYAAMDERRSIKTLLWPGR</sequence>
<protein>
    <submittedName>
        <fullName evidence="6">Unannotated protein</fullName>
    </submittedName>
</protein>
<dbReference type="InterPro" id="IPR002328">
    <property type="entry name" value="ADH_Zn_CS"/>
</dbReference>
<dbReference type="InterPro" id="IPR013154">
    <property type="entry name" value="ADH-like_N"/>
</dbReference>
<name>A0A6J7IZ27_9ZZZZ</name>
<dbReference type="InterPro" id="IPR020843">
    <property type="entry name" value="ER"/>
</dbReference>
<dbReference type="SUPFAM" id="SSF51735">
    <property type="entry name" value="NAD(P)-binding Rossmann-fold domains"/>
    <property type="match status" value="1"/>
</dbReference>
<reference evidence="6" key="1">
    <citation type="submission" date="2020-05" db="EMBL/GenBank/DDBJ databases">
        <authorList>
            <person name="Chiriac C."/>
            <person name="Salcher M."/>
            <person name="Ghai R."/>
            <person name="Kavagutti S V."/>
        </authorList>
    </citation>
    <scope>NUCLEOTIDE SEQUENCE</scope>
</reference>
<dbReference type="Gene3D" id="3.40.50.720">
    <property type="entry name" value="NAD(P)-binding Rossmann-like Domain"/>
    <property type="match status" value="1"/>
</dbReference>
<comment type="cofactor">
    <cofactor evidence="1">
        <name>Zn(2+)</name>
        <dbReference type="ChEBI" id="CHEBI:29105"/>
    </cofactor>
</comment>
<dbReference type="GO" id="GO:0008270">
    <property type="term" value="F:zinc ion binding"/>
    <property type="evidence" value="ECO:0007669"/>
    <property type="project" value="InterPro"/>
</dbReference>
<gene>
    <name evidence="6" type="ORF">UFOPK3674_01450</name>
</gene>
<dbReference type="Gene3D" id="3.90.180.10">
    <property type="entry name" value="Medium-chain alcohol dehydrogenases, catalytic domain"/>
    <property type="match status" value="1"/>
</dbReference>
<dbReference type="AlphaFoldDB" id="A0A6J7IZ27"/>
<dbReference type="CDD" id="cd08287">
    <property type="entry name" value="FDH_like_ADH3"/>
    <property type="match status" value="1"/>
</dbReference>
<dbReference type="SMART" id="SM00829">
    <property type="entry name" value="PKS_ER"/>
    <property type="match status" value="1"/>
</dbReference>
<dbReference type="InterPro" id="IPR011032">
    <property type="entry name" value="GroES-like_sf"/>
</dbReference>
<evidence type="ECO:0000256" key="3">
    <source>
        <dbReference type="ARBA" id="ARBA00022833"/>
    </source>
</evidence>
<dbReference type="PANTHER" id="PTHR42813">
    <property type="entry name" value="ZINC-TYPE ALCOHOL DEHYDROGENASE-LIKE"/>
    <property type="match status" value="1"/>
</dbReference>
<dbReference type="GO" id="GO:0016491">
    <property type="term" value="F:oxidoreductase activity"/>
    <property type="evidence" value="ECO:0007669"/>
    <property type="project" value="UniProtKB-KW"/>
</dbReference>
<dbReference type="EMBL" id="CAFBMX010000007">
    <property type="protein sequence ID" value="CAB4935597.1"/>
    <property type="molecule type" value="Genomic_DNA"/>
</dbReference>
<dbReference type="Pfam" id="PF08240">
    <property type="entry name" value="ADH_N"/>
    <property type="match status" value="1"/>
</dbReference>
<keyword evidence="2" id="KW-0479">Metal-binding</keyword>
<proteinExistence type="predicted"/>
<evidence type="ECO:0000259" key="5">
    <source>
        <dbReference type="SMART" id="SM00829"/>
    </source>
</evidence>
<keyword evidence="4" id="KW-0560">Oxidoreductase</keyword>